<name>A0A6A9QMM5_SULME</name>
<evidence type="ECO:0000313" key="2">
    <source>
        <dbReference type="Proteomes" id="UP000470772"/>
    </source>
</evidence>
<keyword evidence="2" id="KW-1185">Reference proteome</keyword>
<evidence type="ECO:0000313" key="1">
    <source>
        <dbReference type="EMBL" id="MUN29560.1"/>
    </source>
</evidence>
<protein>
    <recommendedName>
        <fullName evidence="3">EVE domain-containing protein</fullName>
    </recommendedName>
</protein>
<organism evidence="1 2">
    <name type="scientific">Sulfuracidifex metallicus DSM 6482 = JCM 9184</name>
    <dbReference type="NCBI Taxonomy" id="523847"/>
    <lineage>
        <taxon>Archaea</taxon>
        <taxon>Thermoproteota</taxon>
        <taxon>Thermoprotei</taxon>
        <taxon>Sulfolobales</taxon>
        <taxon>Sulfolobaceae</taxon>
        <taxon>Sulfuracidifex</taxon>
    </lineage>
</organism>
<dbReference type="Gene3D" id="3.10.590.10">
    <property type="entry name" value="ph1033 like domains"/>
    <property type="match status" value="1"/>
</dbReference>
<dbReference type="Proteomes" id="UP000470772">
    <property type="component" value="Unassembled WGS sequence"/>
</dbReference>
<proteinExistence type="predicted"/>
<dbReference type="AlphaFoldDB" id="A0A6A9QMM5"/>
<sequence length="189" mass="22208">MHREDLLKKMETQGFRKITGPPEDWLKALVSMEWGFRDKERLRKEWEKIMEGDIFIFHSMKTEHLGDYNTPTGIVGVGVVSSTYEGEDNDPGFEPSNLRPLRMKFGETWWFGNIDKINVKEPFVEKVKKGRIYIRKEVDFLVINCLTFSEMKAKGFTISTQGAIQNVKSDKWKPLTEMIGRRMRYYIKS</sequence>
<reference evidence="1 2" key="1">
    <citation type="submission" date="2019-10" db="EMBL/GenBank/DDBJ databases">
        <title>Sequencing and Assembly of Multiple Reported Metal-Biooxidizing Members of the Extremely Thermoacidophilic Archaeal Family Sulfolobaceae.</title>
        <authorList>
            <person name="Counts J.A."/>
            <person name="Kelly R.M."/>
        </authorList>
    </citation>
    <scope>NUCLEOTIDE SEQUENCE [LARGE SCALE GENOMIC DNA]</scope>
    <source>
        <strain evidence="1 2">DSM 6482</strain>
    </source>
</reference>
<gene>
    <name evidence="1" type="ORF">GC250_08940</name>
</gene>
<comment type="caution">
    <text evidence="1">The sequence shown here is derived from an EMBL/GenBank/DDBJ whole genome shotgun (WGS) entry which is preliminary data.</text>
</comment>
<dbReference type="EMBL" id="WGGD01000005">
    <property type="protein sequence ID" value="MUN29560.1"/>
    <property type="molecule type" value="Genomic_DNA"/>
</dbReference>
<evidence type="ECO:0008006" key="3">
    <source>
        <dbReference type="Google" id="ProtNLM"/>
    </source>
</evidence>
<accession>A0A6A9QMM5</accession>
<dbReference type="RefSeq" id="WP_156017150.1">
    <property type="nucleotide sequence ID" value="NZ_WGGD01000005.1"/>
</dbReference>